<accession>A0A9X1V374</accession>
<organism evidence="2 3">
    <name type="scientific">Christiangramia lutea</name>
    <dbReference type="NCBI Taxonomy" id="1607951"/>
    <lineage>
        <taxon>Bacteria</taxon>
        <taxon>Pseudomonadati</taxon>
        <taxon>Bacteroidota</taxon>
        <taxon>Flavobacteriia</taxon>
        <taxon>Flavobacteriales</taxon>
        <taxon>Flavobacteriaceae</taxon>
        <taxon>Christiangramia</taxon>
    </lineage>
</organism>
<proteinExistence type="predicted"/>
<dbReference type="PANTHER" id="PTHR45947">
    <property type="entry name" value="SULFOQUINOVOSYL TRANSFERASE SQD2"/>
    <property type="match status" value="1"/>
</dbReference>
<comment type="caution">
    <text evidence="2">The sequence shown here is derived from an EMBL/GenBank/DDBJ whole genome shotgun (WGS) entry which is preliminary data.</text>
</comment>
<evidence type="ECO:0000313" key="2">
    <source>
        <dbReference type="EMBL" id="MCH4821978.1"/>
    </source>
</evidence>
<dbReference type="Pfam" id="PF13439">
    <property type="entry name" value="Glyco_transf_4"/>
    <property type="match status" value="1"/>
</dbReference>
<sequence>MNILFVSSGNSSNGISPITFNQGVSLKKEGSIVEYFLIKGKGVSGYIASIRKLRKHLKNNNYDIVHAHYSLSGMVAALAGAKPLIVSLMGSDVKTKGNSKKGIYLFARFFWDSVIVKSHDMKESLDFKNIPISIIPNGVDFDRFKVYDRKICLEKTKWDNTKSHILFAADPARPEKNFSLAKESYGLLENGSLEMHYLNDISNEEVPFYLNSADVVLLTSLWEGSPNVIKEAMACCRPIVSTDVGDVKDVVGGTTGCFIADFNGKDVALKIEKAFQKNKTSGREDIAYLESSVIAQKLLNLYKAIKN</sequence>
<dbReference type="SUPFAM" id="SSF53756">
    <property type="entry name" value="UDP-Glycosyltransferase/glycogen phosphorylase"/>
    <property type="match status" value="1"/>
</dbReference>
<dbReference type="RefSeq" id="WP_240712101.1">
    <property type="nucleotide sequence ID" value="NZ_JAKVTV010000001.1"/>
</dbReference>
<dbReference type="Pfam" id="PF13692">
    <property type="entry name" value="Glyco_trans_1_4"/>
    <property type="match status" value="1"/>
</dbReference>
<protein>
    <submittedName>
        <fullName evidence="2">Glycosyltransferase</fullName>
        <ecNumber evidence="2">2.4.-.-</ecNumber>
    </submittedName>
</protein>
<dbReference type="PANTHER" id="PTHR45947:SF3">
    <property type="entry name" value="SULFOQUINOVOSYL TRANSFERASE SQD2"/>
    <property type="match status" value="1"/>
</dbReference>
<dbReference type="InterPro" id="IPR028098">
    <property type="entry name" value="Glyco_trans_4-like_N"/>
</dbReference>
<feature type="domain" description="Glycosyltransferase subfamily 4-like N-terminal" evidence="1">
    <location>
        <begin position="32"/>
        <end position="143"/>
    </location>
</feature>
<keyword evidence="2" id="KW-0328">Glycosyltransferase</keyword>
<evidence type="ECO:0000259" key="1">
    <source>
        <dbReference type="Pfam" id="PF13439"/>
    </source>
</evidence>
<dbReference type="AlphaFoldDB" id="A0A9X1V374"/>
<reference evidence="2" key="1">
    <citation type="submission" date="2022-03" db="EMBL/GenBank/DDBJ databases">
        <title>Gramella crocea sp. nov., isolated from activated sludge of a seafood processing plant.</title>
        <authorList>
            <person name="Zhang X."/>
        </authorList>
    </citation>
    <scope>NUCLEOTIDE SEQUENCE</scope>
    <source>
        <strain evidence="2">YJ019</strain>
    </source>
</reference>
<dbReference type="InterPro" id="IPR050194">
    <property type="entry name" value="Glycosyltransferase_grp1"/>
</dbReference>
<gene>
    <name evidence="2" type="ORF">ML462_02230</name>
</gene>
<keyword evidence="3" id="KW-1185">Reference proteome</keyword>
<name>A0A9X1V374_9FLAO</name>
<dbReference type="Proteomes" id="UP001139226">
    <property type="component" value="Unassembled WGS sequence"/>
</dbReference>
<dbReference type="GO" id="GO:0016757">
    <property type="term" value="F:glycosyltransferase activity"/>
    <property type="evidence" value="ECO:0007669"/>
    <property type="project" value="UniProtKB-KW"/>
</dbReference>
<evidence type="ECO:0000313" key="3">
    <source>
        <dbReference type="Proteomes" id="UP001139226"/>
    </source>
</evidence>
<dbReference type="EC" id="2.4.-.-" evidence="2"/>
<dbReference type="Gene3D" id="3.40.50.2000">
    <property type="entry name" value="Glycogen Phosphorylase B"/>
    <property type="match status" value="2"/>
</dbReference>
<keyword evidence="2" id="KW-0808">Transferase</keyword>
<dbReference type="EMBL" id="JAKVTV010000001">
    <property type="protein sequence ID" value="MCH4821978.1"/>
    <property type="molecule type" value="Genomic_DNA"/>
</dbReference>